<evidence type="ECO:0000313" key="2">
    <source>
        <dbReference type="Proteomes" id="UP001172386"/>
    </source>
</evidence>
<name>A0ACC2ZNM1_9EURO</name>
<sequence length="706" mass="79000">MQPELSHAPSRRTSLLTKQRPVTSESPYSTGSIPTTPTPNRRNRYSYNPPTYQNHEWDFVKETQEAGPVFVAEDQMYTDPFANIAPVSGARPVRQHARRSSFAESIRNGFSSMRLLGRRMSLSMRPKARDLKDESKEVNDCIVGSEREVEQSKRLSMVRSLRARRRPSMPILKFTVAPEPPQQPPPARPTYHRAATTSRWPDYPPGGAGARASAAAQNEALQLARATPLPPYRPRSGSFEEYRDSESGIGIVLDGLERADSRTPHVVKKDPADALATELLEHILSYLDARTLLDLELVSKKWRELSHSQSVWRQVFYREYAPARPSRVLGAPATAGLGKQTSGQDFRKLYSVRKLIDKRWANGEAAAIYLNGHKDSVYCVQFDEDKIITGSRDQTIRVWDARTYQCLRKLAPPDNPRERTSILRTLVEPRGVVPFFKMDASSLEPKSPRLPTWHQASVLCLQYDSEILVTGSSDFTCIVWSIKNDYQPLFRLTGHRAGVLDVCIDSKRIVTCSKDTTIKIWDRFTGKLIKTLSGHRGPVNAVQVRGNLLASASGDGMAKLWRLDTGMCIKEFHSKERGLACVEFSEDGRTIFAGGNDHVIYEYDTTTGKVKRELQAHVDLVRSLHLDTANGRIVSGSYDHSIKVWDAHGGETTDDGGLKISLEGWTSSWMLAAKSNYRKIACASQDGRVVIVDFGFGINGVELVEA</sequence>
<dbReference type="EMBL" id="JAPDRQ010000451">
    <property type="protein sequence ID" value="KAJ9649153.1"/>
    <property type="molecule type" value="Genomic_DNA"/>
</dbReference>
<proteinExistence type="predicted"/>
<organism evidence="1 2">
    <name type="scientific">Neophaeococcomyces mojaviensis</name>
    <dbReference type="NCBI Taxonomy" id="3383035"/>
    <lineage>
        <taxon>Eukaryota</taxon>
        <taxon>Fungi</taxon>
        <taxon>Dikarya</taxon>
        <taxon>Ascomycota</taxon>
        <taxon>Pezizomycotina</taxon>
        <taxon>Eurotiomycetes</taxon>
        <taxon>Chaetothyriomycetidae</taxon>
        <taxon>Chaetothyriales</taxon>
        <taxon>Chaetothyriales incertae sedis</taxon>
        <taxon>Neophaeococcomyces</taxon>
    </lineage>
</organism>
<evidence type="ECO:0000313" key="1">
    <source>
        <dbReference type="EMBL" id="KAJ9649153.1"/>
    </source>
</evidence>
<dbReference type="Proteomes" id="UP001172386">
    <property type="component" value="Unassembled WGS sequence"/>
</dbReference>
<protein>
    <submittedName>
        <fullName evidence="1">Uncharacterized protein</fullName>
    </submittedName>
</protein>
<comment type="caution">
    <text evidence="1">The sequence shown here is derived from an EMBL/GenBank/DDBJ whole genome shotgun (WGS) entry which is preliminary data.</text>
</comment>
<reference evidence="1" key="1">
    <citation type="submission" date="2022-10" db="EMBL/GenBank/DDBJ databases">
        <title>Culturing micro-colonial fungi from biological soil crusts in the Mojave desert and describing Neophaeococcomyces mojavensis, and introducing the new genera and species Taxawa tesnikishii.</title>
        <authorList>
            <person name="Kurbessoian T."/>
            <person name="Stajich J.E."/>
        </authorList>
    </citation>
    <scope>NUCLEOTIDE SEQUENCE</scope>
    <source>
        <strain evidence="1">JES_112</strain>
    </source>
</reference>
<gene>
    <name evidence="1" type="ORF">H2198_010938</name>
</gene>
<accession>A0ACC2ZNM1</accession>
<keyword evidence="2" id="KW-1185">Reference proteome</keyword>